<comment type="caution">
    <text evidence="1">The sequence shown here is derived from an EMBL/GenBank/DDBJ whole genome shotgun (WGS) entry which is preliminary data.</text>
</comment>
<evidence type="ECO:0000313" key="1">
    <source>
        <dbReference type="EMBL" id="NJX15030.1"/>
    </source>
</evidence>
<dbReference type="RefSeq" id="WP_167917269.1">
    <property type="nucleotide sequence ID" value="NZ_JAAVJS010000006.1"/>
</dbReference>
<accession>A0ABX1D9I1</accession>
<dbReference type="SUPFAM" id="SSF53756">
    <property type="entry name" value="UDP-Glycosyltransferase/glycogen phosphorylase"/>
    <property type="match status" value="1"/>
</dbReference>
<evidence type="ECO:0008006" key="3">
    <source>
        <dbReference type="Google" id="ProtNLM"/>
    </source>
</evidence>
<organism evidence="1 2">
    <name type="scientific">Tamlana crocina</name>
    <dbReference type="NCBI Taxonomy" id="393006"/>
    <lineage>
        <taxon>Bacteria</taxon>
        <taxon>Pseudomonadati</taxon>
        <taxon>Bacteroidota</taxon>
        <taxon>Flavobacteriia</taxon>
        <taxon>Flavobacteriales</taxon>
        <taxon>Flavobacteriaceae</taxon>
        <taxon>Tamlana</taxon>
    </lineage>
</organism>
<sequence>MKNLDKKAYDIICNWHKTIGFNPVYNGIDYSLIIRFYLWDKVGRALRLKNNIDFGEIEFYKMEYRSFPQYFTPLIPNGNFKKWFFSNKKLIFIPFQSTHTNELIRKLKTINKVKPISKTSNGILSKRNIIGSINYNTDEIWSKALCKNLILALQSNGIELIVEDKWLLENQIIGTVSVTNLAIAELKSNKPHALYVHSDNHPPYINYVLAAQKLAIPTFTSQHGLDCEHYFLDDCFADYVGIWSKARMEKYQMNSSIQPKSYKVTGNFFLERITKKNLTSSKKRQILFITRPHKPIKCYSPSRNFKEGVEILDVILKYLKQNQDVFLKVKPHPMDSVSLYEDSIVSNGLSARAGISNGTLDELIQQSTIIVTEDSTGGVEAMRFGKPLIHANLSNVTPVLPFVENRAALPGFSRDELLRSIDHAFKLKEDEKGELFEHQKLLANKLMPVGRVDTLVDFIITNI</sequence>
<keyword evidence="2" id="KW-1185">Reference proteome</keyword>
<proteinExistence type="predicted"/>
<dbReference type="Proteomes" id="UP000760545">
    <property type="component" value="Unassembled WGS sequence"/>
</dbReference>
<reference evidence="1 2" key="1">
    <citation type="submission" date="2020-03" db="EMBL/GenBank/DDBJ databases">
        <title>Tamlana sp. nov, isolated from XXX.</title>
        <authorList>
            <person name="Cao W.R."/>
        </authorList>
    </citation>
    <scope>NUCLEOTIDE SEQUENCE [LARGE SCALE GENOMIC DNA]</scope>
    <source>
        <strain evidence="1 2">HST1-43</strain>
    </source>
</reference>
<dbReference type="EMBL" id="JAAVJS010000006">
    <property type="protein sequence ID" value="NJX15030.1"/>
    <property type="molecule type" value="Genomic_DNA"/>
</dbReference>
<protein>
    <recommendedName>
        <fullName evidence="3">UDP-N-acetylglucosamine 2-epimerase domain-containing protein</fullName>
    </recommendedName>
</protein>
<evidence type="ECO:0000313" key="2">
    <source>
        <dbReference type="Proteomes" id="UP000760545"/>
    </source>
</evidence>
<name>A0ABX1D9I1_9FLAO</name>
<gene>
    <name evidence="1" type="ORF">HC176_05960</name>
</gene>